<dbReference type="EMBL" id="CP121689">
    <property type="protein sequence ID" value="WZL75388.1"/>
    <property type="molecule type" value="Genomic_DNA"/>
</dbReference>
<name>A0ABZ2YAN7_9BACT</name>
<keyword evidence="1" id="KW-0812">Transmembrane</keyword>
<feature type="transmembrane region" description="Helical" evidence="1">
    <location>
        <begin position="103"/>
        <end position="132"/>
    </location>
</feature>
<sequence>MNDMLMALVQILQPDVFLYLVMGVLLGLIVGTLPGLTATMAVAILTPLTFWLPYQSGLAVLVGVWNSAIFSGGISAILINIPGTPASIASTFDGYPLVQQGKAGLALGINVLYSAIGGLFGSLVFILAAFPLARFALSFGPPEYFALGLFGLSMMVAVSGTSIVKGLIAGFIGLALAMVGLDPMLATPRFSFGSTELLGGISFIPLMIGIFGLGEVFYQMFTGVESGSKAETQIGHLVGKKLGRMLVTAGEFIRTLPATLIGSITGVIIGAIPGSGADIASLLGWEFSRRVSRRKEEFGKGSIEGLAATCAANNACLGGALTTMMSLGIPGDAVTAVLIGSFIMYGVQPGPAMFRDRADFVFTVIGLMVLVNLIFLVIGFFFSRFVGGFILLPKPIMWSVIVILSIVGSFSLNNRVFDVWVALGGGILGFLFRRYDFPLGPIILALILGPMVERNFRTALIISHGSSFIFLNRPIALVLIIGTVIALLGPVFMRWKRKERVA</sequence>
<dbReference type="RefSeq" id="WP_369017535.1">
    <property type="nucleotide sequence ID" value="NZ_CP121689.1"/>
</dbReference>
<feature type="transmembrane region" description="Helical" evidence="1">
    <location>
        <begin position="327"/>
        <end position="348"/>
    </location>
</feature>
<evidence type="ECO:0000313" key="4">
    <source>
        <dbReference type="Proteomes" id="UP001461341"/>
    </source>
</evidence>
<feature type="transmembrane region" description="Helical" evidence="1">
    <location>
        <begin position="197"/>
        <end position="218"/>
    </location>
</feature>
<feature type="transmembrane region" description="Helical" evidence="1">
    <location>
        <begin position="167"/>
        <end position="185"/>
    </location>
</feature>
<organism evidence="3 4">
    <name type="scientific">Thermatribacter velox</name>
    <dbReference type="NCBI Taxonomy" id="3039681"/>
    <lineage>
        <taxon>Bacteria</taxon>
        <taxon>Pseudomonadati</taxon>
        <taxon>Atribacterota</taxon>
        <taxon>Atribacteria</taxon>
        <taxon>Atribacterales</taxon>
        <taxon>Thermatribacteraceae</taxon>
        <taxon>Thermatribacter</taxon>
    </lineage>
</organism>
<gene>
    <name evidence="3" type="ORF">QBE54_07265</name>
</gene>
<feature type="transmembrane region" description="Helical" evidence="1">
    <location>
        <begin position="395"/>
        <end position="413"/>
    </location>
</feature>
<feature type="transmembrane region" description="Helical" evidence="1">
    <location>
        <begin position="474"/>
        <end position="493"/>
    </location>
</feature>
<evidence type="ECO:0000259" key="2">
    <source>
        <dbReference type="Pfam" id="PF01970"/>
    </source>
</evidence>
<keyword evidence="1" id="KW-1133">Transmembrane helix</keyword>
<feature type="transmembrane region" description="Helical" evidence="1">
    <location>
        <begin position="16"/>
        <end position="46"/>
    </location>
</feature>
<reference evidence="3 4" key="1">
    <citation type="submission" date="2023-03" db="EMBL/GenBank/DDBJ databases">
        <title>Novel Species.</title>
        <authorList>
            <person name="Ma S."/>
        </authorList>
    </citation>
    <scope>NUCLEOTIDE SEQUENCE [LARGE SCALE GENOMIC DNA]</scope>
    <source>
        <strain evidence="3 4">B11</strain>
    </source>
</reference>
<protein>
    <submittedName>
        <fullName evidence="3">Tripartite tricarboxylate transporter permease</fullName>
    </submittedName>
</protein>
<keyword evidence="1" id="KW-0472">Membrane</keyword>
<evidence type="ECO:0000313" key="3">
    <source>
        <dbReference type="EMBL" id="WZL75388.1"/>
    </source>
</evidence>
<accession>A0ABZ2YAN7</accession>
<dbReference type="Pfam" id="PF01970">
    <property type="entry name" value="TctA"/>
    <property type="match status" value="1"/>
</dbReference>
<dbReference type="InterPro" id="IPR002823">
    <property type="entry name" value="DUF112_TM"/>
</dbReference>
<dbReference type="PANTHER" id="PTHR35342:SF5">
    <property type="entry name" value="TRICARBOXYLIC TRANSPORT PROTEIN"/>
    <property type="match status" value="1"/>
</dbReference>
<feature type="transmembrane region" description="Helical" evidence="1">
    <location>
        <begin position="260"/>
        <end position="285"/>
    </location>
</feature>
<feature type="transmembrane region" description="Helical" evidence="1">
    <location>
        <begin position="144"/>
        <end position="161"/>
    </location>
</feature>
<dbReference type="PANTHER" id="PTHR35342">
    <property type="entry name" value="TRICARBOXYLIC TRANSPORT PROTEIN"/>
    <property type="match status" value="1"/>
</dbReference>
<evidence type="ECO:0000256" key="1">
    <source>
        <dbReference type="SAM" id="Phobius"/>
    </source>
</evidence>
<feature type="domain" description="DUF112" evidence="2">
    <location>
        <begin position="18"/>
        <end position="444"/>
    </location>
</feature>
<keyword evidence="4" id="KW-1185">Reference proteome</keyword>
<proteinExistence type="predicted"/>
<feature type="transmembrane region" description="Helical" evidence="1">
    <location>
        <begin position="58"/>
        <end position="83"/>
    </location>
</feature>
<dbReference type="Proteomes" id="UP001461341">
    <property type="component" value="Chromosome"/>
</dbReference>
<feature type="transmembrane region" description="Helical" evidence="1">
    <location>
        <begin position="360"/>
        <end position="383"/>
    </location>
</feature>